<evidence type="ECO:0000313" key="2">
    <source>
        <dbReference type="EMBL" id="KAA1129950.1"/>
    </source>
</evidence>
<dbReference type="EMBL" id="VDEP01000116">
    <property type="protein sequence ID" value="KAA1129950.1"/>
    <property type="molecule type" value="Genomic_DNA"/>
</dbReference>
<gene>
    <name evidence="2" type="ORF">PGTUg99_010272</name>
</gene>
<keyword evidence="1" id="KW-0732">Signal</keyword>
<proteinExistence type="predicted"/>
<feature type="chain" id="PRO_5022796592" description="Secreted protein" evidence="1">
    <location>
        <begin position="24"/>
        <end position="75"/>
    </location>
</feature>
<evidence type="ECO:0008006" key="4">
    <source>
        <dbReference type="Google" id="ProtNLM"/>
    </source>
</evidence>
<evidence type="ECO:0000256" key="1">
    <source>
        <dbReference type="SAM" id="SignalP"/>
    </source>
</evidence>
<dbReference type="Proteomes" id="UP000325313">
    <property type="component" value="Unassembled WGS sequence"/>
</dbReference>
<feature type="signal peptide" evidence="1">
    <location>
        <begin position="1"/>
        <end position="23"/>
    </location>
</feature>
<sequence>MLNRPDVGLFVVLVSNISRAVTALNPPGTALEACWIQEWGLPVNSAAYNSPAVSSARGCRQKVQVTLAPTGKPHS</sequence>
<reference evidence="2 3" key="1">
    <citation type="submission" date="2019-05" db="EMBL/GenBank/DDBJ databases">
        <title>Emergence of the Ug99 lineage of the wheat stem rust pathogen through somatic hybridization.</title>
        <authorList>
            <person name="Li F."/>
            <person name="Upadhyaya N.M."/>
            <person name="Sperschneider J."/>
            <person name="Matny O."/>
            <person name="Nguyen-Phuc H."/>
            <person name="Mago R."/>
            <person name="Raley C."/>
            <person name="Miller M.E."/>
            <person name="Silverstein K.A.T."/>
            <person name="Henningsen E."/>
            <person name="Hirsch C.D."/>
            <person name="Visser B."/>
            <person name="Pretorius Z.A."/>
            <person name="Steffenson B.J."/>
            <person name="Schwessinger B."/>
            <person name="Dodds P.N."/>
            <person name="Figueroa M."/>
        </authorList>
    </citation>
    <scope>NUCLEOTIDE SEQUENCE [LARGE SCALE GENOMIC DNA]</scope>
    <source>
        <strain evidence="2 3">Ug99</strain>
    </source>
</reference>
<dbReference type="AlphaFoldDB" id="A0A5B0RVZ0"/>
<evidence type="ECO:0000313" key="3">
    <source>
        <dbReference type="Proteomes" id="UP000325313"/>
    </source>
</evidence>
<comment type="caution">
    <text evidence="2">The sequence shown here is derived from an EMBL/GenBank/DDBJ whole genome shotgun (WGS) entry which is preliminary data.</text>
</comment>
<protein>
    <recommendedName>
        <fullName evidence="4">Secreted protein</fullName>
    </recommendedName>
</protein>
<organism evidence="2 3">
    <name type="scientific">Puccinia graminis f. sp. tritici</name>
    <dbReference type="NCBI Taxonomy" id="56615"/>
    <lineage>
        <taxon>Eukaryota</taxon>
        <taxon>Fungi</taxon>
        <taxon>Dikarya</taxon>
        <taxon>Basidiomycota</taxon>
        <taxon>Pucciniomycotina</taxon>
        <taxon>Pucciniomycetes</taxon>
        <taxon>Pucciniales</taxon>
        <taxon>Pucciniaceae</taxon>
        <taxon>Puccinia</taxon>
    </lineage>
</organism>
<accession>A0A5B0RVZ0</accession>
<name>A0A5B0RVZ0_PUCGR</name>